<dbReference type="EMBL" id="JAVRQU010000021">
    <property type="protein sequence ID" value="KAK5691392.1"/>
    <property type="molecule type" value="Genomic_DNA"/>
</dbReference>
<organism evidence="3 4">
    <name type="scientific">Elasticomyces elasticus</name>
    <dbReference type="NCBI Taxonomy" id="574655"/>
    <lineage>
        <taxon>Eukaryota</taxon>
        <taxon>Fungi</taxon>
        <taxon>Dikarya</taxon>
        <taxon>Ascomycota</taxon>
        <taxon>Pezizomycotina</taxon>
        <taxon>Dothideomycetes</taxon>
        <taxon>Dothideomycetidae</taxon>
        <taxon>Mycosphaerellales</taxon>
        <taxon>Teratosphaeriaceae</taxon>
        <taxon>Elasticomyces</taxon>
    </lineage>
</organism>
<feature type="domain" description="Alpha/beta hydrolase fold-3" evidence="2">
    <location>
        <begin position="57"/>
        <end position="268"/>
    </location>
</feature>
<dbReference type="PANTHER" id="PTHR48081:SF8">
    <property type="entry name" value="ALPHA_BETA HYDROLASE FOLD-3 DOMAIN-CONTAINING PROTEIN-RELATED"/>
    <property type="match status" value="1"/>
</dbReference>
<dbReference type="GO" id="GO:0016787">
    <property type="term" value="F:hydrolase activity"/>
    <property type="evidence" value="ECO:0007669"/>
    <property type="project" value="UniProtKB-KW"/>
</dbReference>
<gene>
    <name evidence="3" type="ORF">LTR97_011385</name>
</gene>
<dbReference type="Pfam" id="PF07859">
    <property type="entry name" value="Abhydrolase_3"/>
    <property type="match status" value="1"/>
</dbReference>
<evidence type="ECO:0000259" key="2">
    <source>
        <dbReference type="Pfam" id="PF07859"/>
    </source>
</evidence>
<dbReference type="Proteomes" id="UP001310594">
    <property type="component" value="Unassembled WGS sequence"/>
</dbReference>
<evidence type="ECO:0000313" key="4">
    <source>
        <dbReference type="Proteomes" id="UP001310594"/>
    </source>
</evidence>
<evidence type="ECO:0000313" key="3">
    <source>
        <dbReference type="EMBL" id="KAK5691392.1"/>
    </source>
</evidence>
<name>A0AAN7VS92_9PEZI</name>
<comment type="caution">
    <text evidence="3">The sequence shown here is derived from an EMBL/GenBank/DDBJ whole genome shotgun (WGS) entry which is preliminary data.</text>
</comment>
<dbReference type="InterPro" id="IPR013094">
    <property type="entry name" value="AB_hydrolase_3"/>
</dbReference>
<sequence>MKNLMAAVEANALTELVPPEPSLVEFERLISMRDGHQSAIKIHRPASKPLSGSPLIVLLYGGDFVAGSKDQLTGTARGLVRQFGAVVVNFSYRMGSEHKWPIPSNDAWDSVKWIAEHAAELGADPRQGFVVGGLSAGARSSLAVANLALLEELRVLIAGLWLGIPALMDERNVLEKYKEYLISREQNAYATTLDADALAASRELNEWDVDSPLHFPVLFRDQVPLLSFPSTYFQVCGADPVRDDALIYYEMLKEAWVKTRVDFYPGCAWALGFHAGNRG</sequence>
<dbReference type="PANTHER" id="PTHR48081">
    <property type="entry name" value="AB HYDROLASE SUPERFAMILY PROTEIN C4A8.06C"/>
    <property type="match status" value="1"/>
</dbReference>
<reference evidence="3" key="1">
    <citation type="submission" date="2023-08" db="EMBL/GenBank/DDBJ databases">
        <title>Black Yeasts Isolated from many extreme environments.</title>
        <authorList>
            <person name="Coleine C."/>
            <person name="Stajich J.E."/>
            <person name="Selbmann L."/>
        </authorList>
    </citation>
    <scope>NUCLEOTIDE SEQUENCE</scope>
    <source>
        <strain evidence="3">CCFEE 5810</strain>
    </source>
</reference>
<protein>
    <recommendedName>
        <fullName evidence="2">Alpha/beta hydrolase fold-3 domain-containing protein</fullName>
    </recommendedName>
</protein>
<keyword evidence="1" id="KW-0378">Hydrolase</keyword>
<dbReference type="InterPro" id="IPR050300">
    <property type="entry name" value="GDXG_lipolytic_enzyme"/>
</dbReference>
<dbReference type="Gene3D" id="3.40.50.1820">
    <property type="entry name" value="alpha/beta hydrolase"/>
    <property type="match status" value="1"/>
</dbReference>
<dbReference type="AlphaFoldDB" id="A0AAN7VS92"/>
<proteinExistence type="predicted"/>
<evidence type="ECO:0000256" key="1">
    <source>
        <dbReference type="ARBA" id="ARBA00022801"/>
    </source>
</evidence>
<dbReference type="InterPro" id="IPR029058">
    <property type="entry name" value="AB_hydrolase_fold"/>
</dbReference>
<accession>A0AAN7VS92</accession>
<dbReference type="SUPFAM" id="SSF53474">
    <property type="entry name" value="alpha/beta-Hydrolases"/>
    <property type="match status" value="1"/>
</dbReference>